<feature type="domain" description="DUF1648" evidence="2">
    <location>
        <begin position="27"/>
        <end position="72"/>
    </location>
</feature>
<evidence type="ECO:0000256" key="1">
    <source>
        <dbReference type="SAM" id="Phobius"/>
    </source>
</evidence>
<dbReference type="AlphaFoldDB" id="A0A0A3IY61"/>
<dbReference type="Proteomes" id="UP000030595">
    <property type="component" value="Unassembled WGS sequence"/>
</dbReference>
<organism evidence="3 4">
    <name type="scientific">Ureibacillus massiliensis 4400831 = CIP 108448 = CCUG 49529</name>
    <dbReference type="NCBI Taxonomy" id="1211035"/>
    <lineage>
        <taxon>Bacteria</taxon>
        <taxon>Bacillati</taxon>
        <taxon>Bacillota</taxon>
        <taxon>Bacilli</taxon>
        <taxon>Bacillales</taxon>
        <taxon>Caryophanaceae</taxon>
        <taxon>Ureibacillus</taxon>
    </lineage>
</organism>
<accession>A0A0A3IY61</accession>
<dbReference type="eggNOG" id="COG4194">
    <property type="taxonomic scope" value="Bacteria"/>
</dbReference>
<feature type="transmembrane region" description="Helical" evidence="1">
    <location>
        <begin position="60"/>
        <end position="82"/>
    </location>
</feature>
<keyword evidence="1" id="KW-1133">Transmembrane helix</keyword>
<comment type="caution">
    <text evidence="3">The sequence shown here is derived from an EMBL/GenBank/DDBJ whole genome shotgun (WGS) entry which is preliminary data.</text>
</comment>
<proteinExistence type="predicted"/>
<gene>
    <name evidence="3" type="ORF">CD30_18635</name>
</gene>
<evidence type="ECO:0000313" key="3">
    <source>
        <dbReference type="EMBL" id="KGR87803.1"/>
    </source>
</evidence>
<name>A0A0A3IY61_9BACL</name>
<feature type="transmembrane region" description="Helical" evidence="1">
    <location>
        <begin position="21"/>
        <end position="40"/>
    </location>
</feature>
<dbReference type="Pfam" id="PF07853">
    <property type="entry name" value="DUF1648"/>
    <property type="match status" value="1"/>
</dbReference>
<feature type="transmembrane region" description="Helical" evidence="1">
    <location>
        <begin position="142"/>
        <end position="161"/>
    </location>
</feature>
<keyword evidence="1" id="KW-0472">Membrane</keyword>
<evidence type="ECO:0000313" key="4">
    <source>
        <dbReference type="Proteomes" id="UP000030595"/>
    </source>
</evidence>
<keyword evidence="1" id="KW-0812">Transmembrane</keyword>
<dbReference type="RefSeq" id="WP_036180143.1">
    <property type="nucleotide sequence ID" value="NZ_AVCZ01000067.1"/>
</dbReference>
<dbReference type="EMBL" id="JPVQ01000067">
    <property type="protein sequence ID" value="KGR87803.1"/>
    <property type="molecule type" value="Genomic_DNA"/>
</dbReference>
<reference evidence="3 4" key="1">
    <citation type="submission" date="2014-02" db="EMBL/GenBank/DDBJ databases">
        <title>Draft genome sequence of Lysinibacillus massiliensis CCUG 49529.</title>
        <authorList>
            <person name="Zhang F."/>
            <person name="Wang G."/>
            <person name="Zhang L."/>
        </authorList>
    </citation>
    <scope>NUCLEOTIDE SEQUENCE [LARGE SCALE GENOMIC DNA]</scope>
    <source>
        <strain evidence="3 4">CCUG 49529</strain>
    </source>
</reference>
<feature type="transmembrane region" description="Helical" evidence="1">
    <location>
        <begin position="113"/>
        <end position="130"/>
    </location>
</feature>
<evidence type="ECO:0000259" key="2">
    <source>
        <dbReference type="Pfam" id="PF07853"/>
    </source>
</evidence>
<sequence>MKFPYRPVLKIPKTRMEKISDLIGGTFFLLSLVFVLYSWVDIPDRIPGHFNSLGEVDRWGSKYEIIILPIMGMFLFFLLSLFEKAPHMHNYPKRLNENNVEQFYINSRKTLNIIKNICLITFATLIVQIVRVAKGDIQSLGIWFLPIFIGLLFLVIIISLVQRSKIK</sequence>
<keyword evidence="4" id="KW-1185">Reference proteome</keyword>
<dbReference type="InterPro" id="IPR012867">
    <property type="entry name" value="DUF1648"/>
</dbReference>
<protein>
    <recommendedName>
        <fullName evidence="2">DUF1648 domain-containing protein</fullName>
    </recommendedName>
</protein>